<reference evidence="4 5" key="1">
    <citation type="submission" date="2023-11" db="EMBL/GenBank/DDBJ databases">
        <authorList>
            <person name="Xu M."/>
            <person name="Jiang T."/>
        </authorList>
    </citation>
    <scope>NUCLEOTIDE SEQUENCE [LARGE SCALE GENOMIC DNA]</scope>
    <source>
        <strain evidence="4 5">SD</strain>
    </source>
</reference>
<dbReference type="EMBL" id="JAXAVX010000013">
    <property type="protein sequence ID" value="MDX8153379.1"/>
    <property type="molecule type" value="Genomic_DNA"/>
</dbReference>
<evidence type="ECO:0000256" key="1">
    <source>
        <dbReference type="ARBA" id="ARBA00005791"/>
    </source>
</evidence>
<dbReference type="RefSeq" id="WP_319955530.1">
    <property type="nucleotide sequence ID" value="NZ_JAXAVX010000013.1"/>
</dbReference>
<sequence length="236" mass="25320">MKYSIALVALFIAIAVVIGLVAAGDDEAPTAGEATPSTSTSARTPGGPGTTTGPEPSALPRVVAGDPRRLGARGRAGVTFTEFLDFECEGCGAAFPLIEELRKEYAGRVTFNIRYFPLPSHRNARNAALAVEAAHRQGKLEQMYVKMYETQREWGEQSDSKAELFRGFARELGLELNAYDAAVSDPRTAGRIQRDVDAGIALGVQGTPTFFIGERRIEPQSVEDLRSEIDAALSGS</sequence>
<organism evidence="4 5">
    <name type="scientific">Patulibacter brassicae</name>
    <dbReference type="NCBI Taxonomy" id="1705717"/>
    <lineage>
        <taxon>Bacteria</taxon>
        <taxon>Bacillati</taxon>
        <taxon>Actinomycetota</taxon>
        <taxon>Thermoleophilia</taxon>
        <taxon>Solirubrobacterales</taxon>
        <taxon>Patulibacteraceae</taxon>
        <taxon>Patulibacter</taxon>
    </lineage>
</organism>
<proteinExistence type="inferred from homology"/>
<dbReference type="Pfam" id="PF13462">
    <property type="entry name" value="Thioredoxin_4"/>
    <property type="match status" value="1"/>
</dbReference>
<comment type="caution">
    <text evidence="4">The sequence shown here is derived from an EMBL/GenBank/DDBJ whole genome shotgun (WGS) entry which is preliminary data.</text>
</comment>
<dbReference type="InterPro" id="IPR012336">
    <property type="entry name" value="Thioredoxin-like_fold"/>
</dbReference>
<feature type="compositionally biased region" description="Low complexity" evidence="2">
    <location>
        <begin position="34"/>
        <end position="58"/>
    </location>
</feature>
<name>A0ABU4VQK4_9ACTN</name>
<dbReference type="InterPro" id="IPR036249">
    <property type="entry name" value="Thioredoxin-like_sf"/>
</dbReference>
<dbReference type="InterPro" id="IPR013766">
    <property type="entry name" value="Thioredoxin_domain"/>
</dbReference>
<feature type="domain" description="Thioredoxin" evidence="3">
    <location>
        <begin position="47"/>
        <end position="234"/>
    </location>
</feature>
<dbReference type="PANTHER" id="PTHR13887">
    <property type="entry name" value="GLUTATHIONE S-TRANSFERASE KAPPA"/>
    <property type="match status" value="1"/>
</dbReference>
<feature type="region of interest" description="Disordered" evidence="2">
    <location>
        <begin position="28"/>
        <end position="62"/>
    </location>
</feature>
<accession>A0ABU4VQK4</accession>
<comment type="similarity">
    <text evidence="1">Belongs to the thioredoxin family. DsbA subfamily.</text>
</comment>
<dbReference type="Gene3D" id="3.40.30.10">
    <property type="entry name" value="Glutaredoxin"/>
    <property type="match status" value="1"/>
</dbReference>
<gene>
    <name evidence="4" type="ORF">SK069_17405</name>
</gene>
<dbReference type="SUPFAM" id="SSF52833">
    <property type="entry name" value="Thioredoxin-like"/>
    <property type="match status" value="1"/>
</dbReference>
<evidence type="ECO:0000313" key="4">
    <source>
        <dbReference type="EMBL" id="MDX8153379.1"/>
    </source>
</evidence>
<protein>
    <submittedName>
        <fullName evidence="4">Thioredoxin domain-containing protein</fullName>
    </submittedName>
</protein>
<evidence type="ECO:0000256" key="2">
    <source>
        <dbReference type="SAM" id="MobiDB-lite"/>
    </source>
</evidence>
<dbReference type="Proteomes" id="UP001277761">
    <property type="component" value="Unassembled WGS sequence"/>
</dbReference>
<dbReference type="PANTHER" id="PTHR13887:SF55">
    <property type="entry name" value="SLR0313 PROTEIN"/>
    <property type="match status" value="1"/>
</dbReference>
<evidence type="ECO:0000259" key="3">
    <source>
        <dbReference type="PROSITE" id="PS51352"/>
    </source>
</evidence>
<keyword evidence="5" id="KW-1185">Reference proteome</keyword>
<evidence type="ECO:0000313" key="5">
    <source>
        <dbReference type="Proteomes" id="UP001277761"/>
    </source>
</evidence>
<dbReference type="PROSITE" id="PS51352">
    <property type="entry name" value="THIOREDOXIN_2"/>
    <property type="match status" value="1"/>
</dbReference>